<evidence type="ECO:0008006" key="4">
    <source>
        <dbReference type="Google" id="ProtNLM"/>
    </source>
</evidence>
<accession>A0A1G8Q048</accession>
<evidence type="ECO:0000313" key="3">
    <source>
        <dbReference type="Proteomes" id="UP000199093"/>
    </source>
</evidence>
<keyword evidence="3" id="KW-1185">Reference proteome</keyword>
<evidence type="ECO:0000256" key="1">
    <source>
        <dbReference type="SAM" id="SignalP"/>
    </source>
</evidence>
<dbReference type="STRING" id="555512.SAMN04487993_101414"/>
<gene>
    <name evidence="2" type="ORF">SAMN04487993_101414</name>
</gene>
<name>A0A1G8Q048_9RHOB</name>
<proteinExistence type="predicted"/>
<dbReference type="OrthoDB" id="7684399at2"/>
<feature type="chain" id="PRO_5011781560" description="DUF560 domain-containing protein" evidence="1">
    <location>
        <begin position="21"/>
        <end position="456"/>
    </location>
</feature>
<organism evidence="2 3">
    <name type="scientific">Salipiger marinus</name>
    <dbReference type="NCBI Taxonomy" id="555512"/>
    <lineage>
        <taxon>Bacteria</taxon>
        <taxon>Pseudomonadati</taxon>
        <taxon>Pseudomonadota</taxon>
        <taxon>Alphaproteobacteria</taxon>
        <taxon>Rhodobacterales</taxon>
        <taxon>Roseobacteraceae</taxon>
        <taxon>Salipiger</taxon>
    </lineage>
</organism>
<dbReference type="Proteomes" id="UP000199093">
    <property type="component" value="Unassembled WGS sequence"/>
</dbReference>
<dbReference type="AlphaFoldDB" id="A0A1G8Q048"/>
<evidence type="ECO:0000313" key="2">
    <source>
        <dbReference type="EMBL" id="SDI98067.1"/>
    </source>
</evidence>
<feature type="signal peptide" evidence="1">
    <location>
        <begin position="1"/>
        <end position="20"/>
    </location>
</feature>
<dbReference type="EMBL" id="FNEJ01000014">
    <property type="protein sequence ID" value="SDI98067.1"/>
    <property type="molecule type" value="Genomic_DNA"/>
</dbReference>
<dbReference type="RefSeq" id="WP_089848868.1">
    <property type="nucleotide sequence ID" value="NZ_FNEJ01000014.1"/>
</dbReference>
<protein>
    <recommendedName>
        <fullName evidence="4">DUF560 domain-containing protein</fullName>
    </recommendedName>
</protein>
<keyword evidence="1" id="KW-0732">Signal</keyword>
<sequence>MRRAVLAALVGLMLATGGGAQERALSPGQLRAEAALALQLGRPQVALSYAQALVARDGEDFDAQLLRARSARDLSVFDEARAGAAAARRLAEGDEQRFAAALVSAQVAASQGHHMIGQLRLRQAIEAAPSPALRKVAERDFYYVRARNPWGVNLSFSVAPVSNINNGSKKTTGTYELPFFGVVEAELQGSAVALSGTEVKGGLNLRYRLKETDMRHQTDLLLTLSQADYTLSEDAKDKAPGAEGSDFAFGLAQLGLAHRGLSGAPQRPYQVMLAAGRTWYGGDPYTSYVDGTAVQGFALGQGRMVQLSAGLRQQEAESTATADATSWRAGAGWRQTLGAGHDLTLDLTRLASQSDAASLDYAGWSAAAGLRLAEPVLGLGIEFGLTAGRKDFSSGPVAGEQRTDHSFGAEITAEIRQLDYYGFLPTVTVSGQRVESDFGQYDADELGLRLGLRSAF</sequence>
<reference evidence="2 3" key="1">
    <citation type="submission" date="2016-10" db="EMBL/GenBank/DDBJ databases">
        <authorList>
            <person name="de Groot N.N."/>
        </authorList>
    </citation>
    <scope>NUCLEOTIDE SEQUENCE [LARGE SCALE GENOMIC DNA]</scope>
    <source>
        <strain evidence="2 3">DSM 26424</strain>
    </source>
</reference>